<dbReference type="Gene3D" id="3.40.366.10">
    <property type="entry name" value="Malonyl-Coenzyme A Acyl Carrier Protein, domain 2"/>
    <property type="match status" value="1"/>
</dbReference>
<evidence type="ECO:0000313" key="8">
    <source>
        <dbReference type="Proteomes" id="UP000295008"/>
    </source>
</evidence>
<feature type="active site" evidence="5">
    <location>
        <position position="91"/>
    </location>
</feature>
<sequence>MTNIAFLFPGQGSQYVGMGKEFYENFPQAKAVFDEADQVLGRKISELCFAGPEEALKDTRNAQPAIFTVSIAAWKVLTAEGIRADYVAGHSLGEYSALVASGALTFAEALCLLNRRAQFMAGADPDHKGTMAAVLGIDRASLMPLLSEAASFGRVEAANYNCPGQIVISGEKTGIAKAQEAIAAQGGRMIPLAVSGPFHSSLMRPAAEAFRPELEACHWKDPAIPLIANVSARPVLAFDMADSLYRQIFSAVLWEDTLRFLAEKAITTYIEIGPGKVLTGLTKKTLKDVTLLGCEDPGSLKKALAILKEV</sequence>
<comment type="similarity">
    <text evidence="4">Belongs to the fabD family.</text>
</comment>
<dbReference type="InterPro" id="IPR014043">
    <property type="entry name" value="Acyl_transferase_dom"/>
</dbReference>
<comment type="catalytic activity">
    <reaction evidence="3 4">
        <text>holo-[ACP] + malonyl-CoA = malonyl-[ACP] + CoA</text>
        <dbReference type="Rhea" id="RHEA:41792"/>
        <dbReference type="Rhea" id="RHEA-COMP:9623"/>
        <dbReference type="Rhea" id="RHEA-COMP:9685"/>
        <dbReference type="ChEBI" id="CHEBI:57287"/>
        <dbReference type="ChEBI" id="CHEBI:57384"/>
        <dbReference type="ChEBI" id="CHEBI:64479"/>
        <dbReference type="ChEBI" id="CHEBI:78449"/>
        <dbReference type="EC" id="2.3.1.39"/>
    </reaction>
</comment>
<accession>A0A4R1QZ92</accession>
<dbReference type="NCBIfam" id="TIGR00128">
    <property type="entry name" value="fabD"/>
    <property type="match status" value="1"/>
</dbReference>
<evidence type="ECO:0000256" key="5">
    <source>
        <dbReference type="PIRSR" id="PIRSR000446-1"/>
    </source>
</evidence>
<dbReference type="AlphaFoldDB" id="A0A4R1QZ92"/>
<evidence type="ECO:0000256" key="4">
    <source>
        <dbReference type="PIRNR" id="PIRNR000446"/>
    </source>
</evidence>
<proteinExistence type="inferred from homology"/>
<feature type="domain" description="Malonyl-CoA:ACP transacylase (MAT)" evidence="6">
    <location>
        <begin position="7"/>
        <end position="304"/>
    </location>
</feature>
<dbReference type="PANTHER" id="PTHR42681">
    <property type="entry name" value="MALONYL-COA-ACYL CARRIER PROTEIN TRANSACYLASE, MITOCHONDRIAL"/>
    <property type="match status" value="1"/>
</dbReference>
<dbReference type="SUPFAM" id="SSF52151">
    <property type="entry name" value="FabD/lysophospholipase-like"/>
    <property type="match status" value="1"/>
</dbReference>
<dbReference type="EMBL" id="SLUN01000043">
    <property type="protein sequence ID" value="TCL58299.1"/>
    <property type="molecule type" value="Genomic_DNA"/>
</dbReference>
<evidence type="ECO:0000256" key="2">
    <source>
        <dbReference type="ARBA" id="ARBA00023315"/>
    </source>
</evidence>
<reference evidence="7 8" key="1">
    <citation type="submission" date="2019-03" db="EMBL/GenBank/DDBJ databases">
        <title>Genomic Encyclopedia of Type Strains, Phase IV (KMG-IV): sequencing the most valuable type-strain genomes for metagenomic binning, comparative biology and taxonomic classification.</title>
        <authorList>
            <person name="Goeker M."/>
        </authorList>
    </citation>
    <scope>NUCLEOTIDE SEQUENCE [LARGE SCALE GENOMIC DNA]</scope>
    <source>
        <strain evidence="7 8">LX-B</strain>
    </source>
</reference>
<comment type="caution">
    <text evidence="7">The sequence shown here is derived from an EMBL/GenBank/DDBJ whole genome shotgun (WGS) entry which is preliminary data.</text>
</comment>
<evidence type="ECO:0000313" key="7">
    <source>
        <dbReference type="EMBL" id="TCL58299.1"/>
    </source>
</evidence>
<dbReference type="InterPro" id="IPR050858">
    <property type="entry name" value="Mal-CoA-ACP_Trans/PKS_FabD"/>
</dbReference>
<dbReference type="GO" id="GO:0006633">
    <property type="term" value="P:fatty acid biosynthetic process"/>
    <property type="evidence" value="ECO:0007669"/>
    <property type="project" value="TreeGrafter"/>
</dbReference>
<dbReference type="InterPro" id="IPR016036">
    <property type="entry name" value="Malonyl_transacylase_ACP-bd"/>
</dbReference>
<dbReference type="PANTHER" id="PTHR42681:SF1">
    <property type="entry name" value="MALONYL-COA-ACYL CARRIER PROTEIN TRANSACYLASE, MITOCHONDRIAL"/>
    <property type="match status" value="1"/>
</dbReference>
<dbReference type="RefSeq" id="WP_132016928.1">
    <property type="nucleotide sequence ID" value="NZ_SLUN01000043.1"/>
</dbReference>
<dbReference type="OrthoDB" id="9805460at2"/>
<dbReference type="InterPro" id="IPR001227">
    <property type="entry name" value="Ac_transferase_dom_sf"/>
</dbReference>
<organism evidence="7 8">
    <name type="scientific">Hydrogenispora ethanolica</name>
    <dbReference type="NCBI Taxonomy" id="1082276"/>
    <lineage>
        <taxon>Bacteria</taxon>
        <taxon>Bacillati</taxon>
        <taxon>Bacillota</taxon>
        <taxon>Hydrogenispora</taxon>
    </lineage>
</organism>
<dbReference type="PIRSF" id="PIRSF000446">
    <property type="entry name" value="Mct"/>
    <property type="match status" value="1"/>
</dbReference>
<dbReference type="EC" id="2.3.1.39" evidence="4"/>
<dbReference type="FunFam" id="3.30.70.250:FF:000001">
    <property type="entry name" value="Malonyl CoA-acyl carrier protein transacylase"/>
    <property type="match status" value="1"/>
</dbReference>
<name>A0A4R1QZ92_HYDET</name>
<keyword evidence="2 4" id="KW-0012">Acyltransferase</keyword>
<evidence type="ECO:0000259" key="6">
    <source>
        <dbReference type="SMART" id="SM00827"/>
    </source>
</evidence>
<dbReference type="InterPro" id="IPR024925">
    <property type="entry name" value="Malonyl_CoA-ACP_transAc"/>
</dbReference>
<dbReference type="SMART" id="SM00827">
    <property type="entry name" value="PKS_AT"/>
    <property type="match status" value="1"/>
</dbReference>
<protein>
    <recommendedName>
        <fullName evidence="4">Malonyl CoA-acyl carrier protein transacylase</fullName>
        <ecNumber evidence="4">2.3.1.39</ecNumber>
    </recommendedName>
</protein>
<dbReference type="InterPro" id="IPR016035">
    <property type="entry name" value="Acyl_Trfase/lysoPLipase"/>
</dbReference>
<dbReference type="InterPro" id="IPR004410">
    <property type="entry name" value="Malonyl_CoA-ACP_transAc_FabD"/>
</dbReference>
<feature type="active site" evidence="5">
    <location>
        <position position="199"/>
    </location>
</feature>
<keyword evidence="1 4" id="KW-0808">Transferase</keyword>
<dbReference type="GO" id="GO:0005829">
    <property type="term" value="C:cytosol"/>
    <property type="evidence" value="ECO:0007669"/>
    <property type="project" value="TreeGrafter"/>
</dbReference>
<evidence type="ECO:0000256" key="1">
    <source>
        <dbReference type="ARBA" id="ARBA00022679"/>
    </source>
</evidence>
<keyword evidence="8" id="KW-1185">Reference proteome</keyword>
<dbReference type="Proteomes" id="UP000295008">
    <property type="component" value="Unassembled WGS sequence"/>
</dbReference>
<gene>
    <name evidence="7" type="ORF">EDC14_104335</name>
</gene>
<dbReference type="Gene3D" id="3.30.70.250">
    <property type="entry name" value="Malonyl-CoA ACP transacylase, ACP-binding"/>
    <property type="match status" value="1"/>
</dbReference>
<dbReference type="Pfam" id="PF00698">
    <property type="entry name" value="Acyl_transf_1"/>
    <property type="match status" value="1"/>
</dbReference>
<dbReference type="GO" id="GO:0004314">
    <property type="term" value="F:[acyl-carrier-protein] S-malonyltransferase activity"/>
    <property type="evidence" value="ECO:0007669"/>
    <property type="project" value="UniProtKB-EC"/>
</dbReference>
<dbReference type="SUPFAM" id="SSF55048">
    <property type="entry name" value="Probable ACP-binding domain of malonyl-CoA ACP transacylase"/>
    <property type="match status" value="1"/>
</dbReference>
<evidence type="ECO:0000256" key="3">
    <source>
        <dbReference type="ARBA" id="ARBA00048462"/>
    </source>
</evidence>